<organism evidence="1 2">
    <name type="scientific">Phaeosphaeria nodorum (strain SN15 / ATCC MYA-4574 / FGSC 10173)</name>
    <name type="common">Glume blotch fungus</name>
    <name type="synonym">Parastagonospora nodorum</name>
    <dbReference type="NCBI Taxonomy" id="321614"/>
    <lineage>
        <taxon>Eukaryota</taxon>
        <taxon>Fungi</taxon>
        <taxon>Dikarya</taxon>
        <taxon>Ascomycota</taxon>
        <taxon>Pezizomycotina</taxon>
        <taxon>Dothideomycetes</taxon>
        <taxon>Pleosporomycetidae</taxon>
        <taxon>Pleosporales</taxon>
        <taxon>Pleosporineae</taxon>
        <taxon>Phaeosphaeriaceae</taxon>
        <taxon>Parastagonospora</taxon>
    </lineage>
</organism>
<accession>Q0TY83</accession>
<dbReference type="Proteomes" id="UP000001055">
    <property type="component" value="Unassembled WGS sequence"/>
</dbReference>
<name>Q0TY83_PHANO</name>
<dbReference type="GeneID" id="5982498"/>
<evidence type="ECO:0000313" key="1">
    <source>
        <dbReference type="EMBL" id="EAT77086.1"/>
    </source>
</evidence>
<dbReference type="EMBL" id="CH445362">
    <property type="protein sequence ID" value="EAT77086.1"/>
    <property type="molecule type" value="Genomic_DNA"/>
</dbReference>
<evidence type="ECO:0000313" key="2">
    <source>
        <dbReference type="Proteomes" id="UP000001055"/>
    </source>
</evidence>
<dbReference type="RefSeq" id="XP_001805569.1">
    <property type="nucleotide sequence ID" value="XM_001805517.1"/>
</dbReference>
<protein>
    <submittedName>
        <fullName evidence="1">Uncharacterized protein</fullName>
    </submittedName>
</protein>
<gene>
    <name evidence="1" type="ORF">SNOG_15421</name>
</gene>
<dbReference type="KEGG" id="pno:SNOG_15421"/>
<dbReference type="AlphaFoldDB" id="Q0TY83"/>
<sequence length="119" mass="13166">MTFQNRSSFLGMPIGRDFIRPLQDNHNDTRFDRIFVGATPISQDTSSLMIPKSGLSKPPMTTTLLSISGVFGASIPRDDKSGRPGECNMPSDILTALRVCSETRVQITFQHLDRSAHVE</sequence>
<reference evidence="2" key="1">
    <citation type="journal article" date="2007" name="Plant Cell">
        <title>Dothideomycete-plant interactions illuminated by genome sequencing and EST analysis of the wheat pathogen Stagonospora nodorum.</title>
        <authorList>
            <person name="Hane J.K."/>
            <person name="Lowe R.G."/>
            <person name="Solomon P.S."/>
            <person name="Tan K.C."/>
            <person name="Schoch C.L."/>
            <person name="Spatafora J.W."/>
            <person name="Crous P.W."/>
            <person name="Kodira C."/>
            <person name="Birren B.W."/>
            <person name="Galagan J.E."/>
            <person name="Torriani S.F."/>
            <person name="McDonald B.A."/>
            <person name="Oliver R.P."/>
        </authorList>
    </citation>
    <scope>NUCLEOTIDE SEQUENCE [LARGE SCALE GENOMIC DNA]</scope>
    <source>
        <strain evidence="2">SN15 / ATCC MYA-4574 / FGSC 10173</strain>
    </source>
</reference>
<dbReference type="InParanoid" id="Q0TY83"/>
<proteinExistence type="predicted"/>